<accession>K9W5Q8</accession>
<keyword evidence="2" id="KW-0472">Membrane</keyword>
<sequence>MDRLISINSPQNQLRQNHSLLLLIGSISSVAGLLIWSASPFIWSSSKDKINIFWRYLSLITTLGCGVTSVICGHQINRINPLIQAINQAEKNDFLTQLAASQYQQEQQWNQLALSPTSRPPIQTIQVPQPADSSTDSSTDSTSDSNPDSRLTDSTSSTSQNSEVLEVEGYRSLYLAVSNLKQQGVSDTEIIESVLGLGGRRFKEGKAALESLLQLGQQEGW</sequence>
<dbReference type="RefSeq" id="WP_015179952.1">
    <property type="nucleotide sequence ID" value="NC_019733.1"/>
</dbReference>
<keyword evidence="2" id="KW-0812">Transmembrane</keyword>
<proteinExistence type="predicted"/>
<evidence type="ECO:0000256" key="1">
    <source>
        <dbReference type="SAM" id="MobiDB-lite"/>
    </source>
</evidence>
<dbReference type="EMBL" id="CP003621">
    <property type="protein sequence ID" value="AFZ15521.1"/>
    <property type="molecule type" value="Genomic_DNA"/>
</dbReference>
<geneLocation type="plasmid" evidence="3 4">
    <name>pCRI9333.01</name>
</geneLocation>
<evidence type="ECO:0000313" key="3">
    <source>
        <dbReference type="EMBL" id="AFZ15521.1"/>
    </source>
</evidence>
<name>K9W5Q8_9CYAN</name>
<keyword evidence="2" id="KW-1133">Transmembrane helix</keyword>
<dbReference type="PATRIC" id="fig|1173022.3.peg.5130"/>
<protein>
    <submittedName>
        <fullName evidence="3">Uncharacterized protein</fullName>
    </submittedName>
</protein>
<evidence type="ECO:0000256" key="2">
    <source>
        <dbReference type="SAM" id="Phobius"/>
    </source>
</evidence>
<feature type="transmembrane region" description="Helical" evidence="2">
    <location>
        <begin position="20"/>
        <end position="41"/>
    </location>
</feature>
<organism evidence="3 4">
    <name type="scientific">Crinalium epipsammum PCC 9333</name>
    <dbReference type="NCBI Taxonomy" id="1173022"/>
    <lineage>
        <taxon>Bacteria</taxon>
        <taxon>Bacillati</taxon>
        <taxon>Cyanobacteriota</taxon>
        <taxon>Cyanophyceae</taxon>
        <taxon>Gomontiellales</taxon>
        <taxon>Gomontiellaceae</taxon>
        <taxon>Crinalium</taxon>
    </lineage>
</organism>
<dbReference type="OrthoDB" id="512315at2"/>
<dbReference type="Proteomes" id="UP000010472">
    <property type="component" value="Plasmid pCRI9333.01"/>
</dbReference>
<feature type="transmembrane region" description="Helical" evidence="2">
    <location>
        <begin position="53"/>
        <end position="72"/>
    </location>
</feature>
<gene>
    <name evidence="3" type="ORF">Cri9333_4745</name>
</gene>
<keyword evidence="3" id="KW-0614">Plasmid</keyword>
<dbReference type="AlphaFoldDB" id="K9W5Q8"/>
<feature type="compositionally biased region" description="Low complexity" evidence="1">
    <location>
        <begin position="132"/>
        <end position="145"/>
    </location>
</feature>
<feature type="compositionally biased region" description="Polar residues" evidence="1">
    <location>
        <begin position="118"/>
        <end position="127"/>
    </location>
</feature>
<dbReference type="KEGG" id="cep:Cri9333_4745"/>
<reference evidence="3 4" key="1">
    <citation type="submission" date="2012-06" db="EMBL/GenBank/DDBJ databases">
        <title>Finished plasmid 1 of genome of Crinalium epipsammum PCC 9333.</title>
        <authorList>
            <consortium name="US DOE Joint Genome Institute"/>
            <person name="Gugger M."/>
            <person name="Coursin T."/>
            <person name="Rippka R."/>
            <person name="Tandeau De Marsac N."/>
            <person name="Huntemann M."/>
            <person name="Wei C.-L."/>
            <person name="Han J."/>
            <person name="Detter J.C."/>
            <person name="Han C."/>
            <person name="Tapia R."/>
            <person name="Davenport K."/>
            <person name="Daligault H."/>
            <person name="Erkkila T."/>
            <person name="Gu W."/>
            <person name="Munk A.C.C."/>
            <person name="Teshima H."/>
            <person name="Xu Y."/>
            <person name="Chain P."/>
            <person name="Chen A."/>
            <person name="Krypides N."/>
            <person name="Mavromatis K."/>
            <person name="Markowitz V."/>
            <person name="Szeto E."/>
            <person name="Ivanova N."/>
            <person name="Mikhailova N."/>
            <person name="Ovchinnikova G."/>
            <person name="Pagani I."/>
            <person name="Pati A."/>
            <person name="Goodwin L."/>
            <person name="Peters L."/>
            <person name="Pitluck S."/>
            <person name="Woyke T."/>
            <person name="Kerfeld C."/>
        </authorList>
    </citation>
    <scope>NUCLEOTIDE SEQUENCE [LARGE SCALE GENOMIC DNA]</scope>
    <source>
        <strain evidence="3 4">PCC 9333</strain>
        <plasmid evidence="4">Plasmid pCRI9333.01</plasmid>
    </source>
</reference>
<evidence type="ECO:0000313" key="4">
    <source>
        <dbReference type="Proteomes" id="UP000010472"/>
    </source>
</evidence>
<keyword evidence="4" id="KW-1185">Reference proteome</keyword>
<feature type="region of interest" description="Disordered" evidence="1">
    <location>
        <begin position="118"/>
        <end position="163"/>
    </location>
</feature>
<dbReference type="HOGENOM" id="CLU_1243619_0_0_3"/>